<sequence>MTVRPFRHCKQHIASIAGRYGDALSPLVVYRAAIAAGHLREDLQQMRALQPLEELHNKLKTFRPPPVPVSPPNAHPDIASDPGKGLWEKMIFMLSRADPPVDDKLKNLEGVPRGVYLFGGVGCGKTLLMDTFFDCAPLQHEEKRRVHFLEFMLEVHQRMHQLRQGHPEMGDPVPQVAFDIASSTKLLCFDEFQVTDVADALVMRRLFHLLFQSGLVMVATSNRPPRQLYQNGIQRESFLPFIDELEQRCHCYDLDSDSDYRMLAQISSGAGMYVHPLNDETRQQVESLFRGLLAGDRTCPQTIRLGGRDVEVPLAGINKKVARFTFDGLCGKPLGAEDYLGIAASFHTVLVEDVPLLTLNDINQVRRFITLVDAFYDNHVKLIISAAVAPEHLFMPEGQGSCQMSSKGARGYVPATQDEVFAFARTLSRLNEMRSHAYLIRAAAGGHLLAREAMPVILFETDSIISEKEANDLFTSYDVDASGLLELPEVHLLLQDLTERRVGHRNVMEAQVQHAFRSMDANDNGEVRGRASGHLGRVGHQLALSYMGWLPT</sequence>
<dbReference type="NCBIfam" id="NF040713">
    <property type="entry name" value="ZapE"/>
    <property type="match status" value="1"/>
</dbReference>
<dbReference type="InterPro" id="IPR011992">
    <property type="entry name" value="EF-hand-dom_pair"/>
</dbReference>
<evidence type="ECO:0000259" key="5">
    <source>
        <dbReference type="PROSITE" id="PS50222"/>
    </source>
</evidence>
<reference evidence="6" key="1">
    <citation type="submission" date="2021-01" db="EMBL/GenBank/DDBJ databases">
        <authorList>
            <person name="Corre E."/>
            <person name="Pelletier E."/>
            <person name="Niang G."/>
            <person name="Scheremetjew M."/>
            <person name="Finn R."/>
            <person name="Kale V."/>
            <person name="Holt S."/>
            <person name="Cochrane G."/>
            <person name="Meng A."/>
            <person name="Brown T."/>
            <person name="Cohen L."/>
        </authorList>
    </citation>
    <scope>NUCLEOTIDE SEQUENCE</scope>
    <source>
        <strain evidence="6">CCMP281</strain>
    </source>
</reference>
<evidence type="ECO:0000256" key="1">
    <source>
        <dbReference type="ARBA" id="ARBA00010322"/>
    </source>
</evidence>
<name>A0A7S3AUD5_9EUKA</name>
<keyword evidence="3" id="KW-0106">Calcium</keyword>
<dbReference type="InterPro" id="IPR005654">
    <property type="entry name" value="ATPase_AFG1-like"/>
</dbReference>
<dbReference type="PROSITE" id="PS00018">
    <property type="entry name" value="EF_HAND_1"/>
    <property type="match status" value="1"/>
</dbReference>
<proteinExistence type="inferred from homology"/>
<dbReference type="GO" id="GO:0005739">
    <property type="term" value="C:mitochondrion"/>
    <property type="evidence" value="ECO:0007669"/>
    <property type="project" value="TreeGrafter"/>
</dbReference>
<dbReference type="InterPro" id="IPR002048">
    <property type="entry name" value="EF_hand_dom"/>
</dbReference>
<dbReference type="SUPFAM" id="SSF52540">
    <property type="entry name" value="P-loop containing nucleoside triphosphate hydrolases"/>
    <property type="match status" value="1"/>
</dbReference>
<evidence type="ECO:0000313" key="6">
    <source>
        <dbReference type="EMBL" id="CAE0113382.1"/>
    </source>
</evidence>
<dbReference type="GO" id="GO:0005509">
    <property type="term" value="F:calcium ion binding"/>
    <property type="evidence" value="ECO:0007669"/>
    <property type="project" value="InterPro"/>
</dbReference>
<dbReference type="GO" id="GO:0005524">
    <property type="term" value="F:ATP binding"/>
    <property type="evidence" value="ECO:0007669"/>
    <property type="project" value="UniProtKB-KW"/>
</dbReference>
<evidence type="ECO:0000256" key="2">
    <source>
        <dbReference type="ARBA" id="ARBA00022741"/>
    </source>
</evidence>
<dbReference type="PANTHER" id="PTHR12169:SF6">
    <property type="entry name" value="AFG1-LIKE ATPASE"/>
    <property type="match status" value="1"/>
</dbReference>
<keyword evidence="2" id="KW-0547">Nucleotide-binding</keyword>
<gene>
    <name evidence="6" type="ORF">HERI1096_LOCUS14042</name>
</gene>
<comment type="similarity">
    <text evidence="1">Belongs to the AFG1 ATPase family.</text>
</comment>
<evidence type="ECO:0000256" key="4">
    <source>
        <dbReference type="ARBA" id="ARBA00022840"/>
    </source>
</evidence>
<dbReference type="Gene3D" id="1.10.238.10">
    <property type="entry name" value="EF-hand"/>
    <property type="match status" value="1"/>
</dbReference>
<dbReference type="Pfam" id="PF03969">
    <property type="entry name" value="AFG1_ATPase"/>
    <property type="match status" value="1"/>
</dbReference>
<protein>
    <recommendedName>
        <fullName evidence="5">EF-hand domain-containing protein</fullName>
    </recommendedName>
</protein>
<dbReference type="PANTHER" id="PTHR12169">
    <property type="entry name" value="ATPASE N2B"/>
    <property type="match status" value="1"/>
</dbReference>
<feature type="domain" description="EF-hand" evidence="5">
    <location>
        <begin position="465"/>
        <end position="500"/>
    </location>
</feature>
<dbReference type="GO" id="GO:0016887">
    <property type="term" value="F:ATP hydrolysis activity"/>
    <property type="evidence" value="ECO:0007669"/>
    <property type="project" value="InterPro"/>
</dbReference>
<organism evidence="6">
    <name type="scientific">Haptolina ericina</name>
    <dbReference type="NCBI Taxonomy" id="156174"/>
    <lineage>
        <taxon>Eukaryota</taxon>
        <taxon>Haptista</taxon>
        <taxon>Haptophyta</taxon>
        <taxon>Prymnesiophyceae</taxon>
        <taxon>Prymnesiales</taxon>
        <taxon>Prymnesiaceae</taxon>
        <taxon>Haptolina</taxon>
    </lineage>
</organism>
<dbReference type="EMBL" id="HBHX01025190">
    <property type="protein sequence ID" value="CAE0113382.1"/>
    <property type="molecule type" value="Transcribed_RNA"/>
</dbReference>
<dbReference type="SUPFAM" id="SSF47473">
    <property type="entry name" value="EF-hand"/>
    <property type="match status" value="1"/>
</dbReference>
<keyword evidence="4" id="KW-0067">ATP-binding</keyword>
<dbReference type="InterPro" id="IPR018247">
    <property type="entry name" value="EF_Hand_1_Ca_BS"/>
</dbReference>
<dbReference type="Gene3D" id="3.40.50.300">
    <property type="entry name" value="P-loop containing nucleotide triphosphate hydrolases"/>
    <property type="match status" value="1"/>
</dbReference>
<dbReference type="PROSITE" id="PS50222">
    <property type="entry name" value="EF_HAND_2"/>
    <property type="match status" value="1"/>
</dbReference>
<accession>A0A7S3AUD5</accession>
<dbReference type="InterPro" id="IPR027417">
    <property type="entry name" value="P-loop_NTPase"/>
</dbReference>
<evidence type="ECO:0000256" key="3">
    <source>
        <dbReference type="ARBA" id="ARBA00022837"/>
    </source>
</evidence>
<dbReference type="AlphaFoldDB" id="A0A7S3AUD5"/>